<evidence type="ECO:0000313" key="2">
    <source>
        <dbReference type="Proteomes" id="UP000230843"/>
    </source>
</evidence>
<organism evidence="1 2">
    <name type="scientific">Candidatus Magasanikbacteria bacterium CG_4_9_14_3_um_filter_32_9</name>
    <dbReference type="NCBI Taxonomy" id="1974644"/>
    <lineage>
        <taxon>Bacteria</taxon>
        <taxon>Candidatus Magasanikiibacteriota</taxon>
    </lineage>
</organism>
<comment type="caution">
    <text evidence="1">The sequence shown here is derived from an EMBL/GenBank/DDBJ whole genome shotgun (WGS) entry which is preliminary data.</text>
</comment>
<dbReference type="AlphaFoldDB" id="A0A2M7Z629"/>
<reference evidence="2" key="1">
    <citation type="submission" date="2017-09" db="EMBL/GenBank/DDBJ databases">
        <title>Depth-based differentiation of microbial function through sediment-hosted aquifers and enrichment of novel symbionts in the deep terrestrial subsurface.</title>
        <authorList>
            <person name="Probst A.J."/>
            <person name="Ladd B."/>
            <person name="Jarett J.K."/>
            <person name="Geller-Mcgrath D.E."/>
            <person name="Sieber C.M.K."/>
            <person name="Emerson J.B."/>
            <person name="Anantharaman K."/>
            <person name="Thomas B.C."/>
            <person name="Malmstrom R."/>
            <person name="Stieglmeier M."/>
            <person name="Klingl A."/>
            <person name="Woyke T."/>
            <person name="Ryan C.M."/>
            <person name="Banfield J.F."/>
        </authorList>
    </citation>
    <scope>NUCLEOTIDE SEQUENCE [LARGE SCALE GENOMIC DNA]</scope>
</reference>
<sequence>MSKLIYGIDPAKEVTIKDVRDATVKCFVKAHEDVLTEMEAGDYLGDKKEIERMKKMSIRLLVRNFFEEVGGDYNHPTKVDMEKVLERLAEFAKNFRNPELVTKHYAQINELMKVAK</sequence>
<proteinExistence type="predicted"/>
<protein>
    <submittedName>
        <fullName evidence="1">Uncharacterized protein</fullName>
    </submittedName>
</protein>
<name>A0A2M7Z629_9BACT</name>
<accession>A0A2M7Z629</accession>
<dbReference type="EMBL" id="PFVJ01000077">
    <property type="protein sequence ID" value="PJA89569.1"/>
    <property type="molecule type" value="Genomic_DNA"/>
</dbReference>
<dbReference type="Proteomes" id="UP000230843">
    <property type="component" value="Unassembled WGS sequence"/>
</dbReference>
<gene>
    <name evidence="1" type="ORF">CO137_03610</name>
</gene>
<evidence type="ECO:0000313" key="1">
    <source>
        <dbReference type="EMBL" id="PJA89569.1"/>
    </source>
</evidence>